<protein>
    <recommendedName>
        <fullName evidence="3">Helix-turn-helix domain-containing protein</fullName>
    </recommendedName>
</protein>
<name>A0A1G7IP26_9SPHI</name>
<dbReference type="Proteomes" id="UP000199072">
    <property type="component" value="Unassembled WGS sequence"/>
</dbReference>
<evidence type="ECO:0000313" key="1">
    <source>
        <dbReference type="EMBL" id="SDF14365.1"/>
    </source>
</evidence>
<dbReference type="RefSeq" id="WP_091153239.1">
    <property type="nucleotide sequence ID" value="NZ_FNAI01000013.1"/>
</dbReference>
<organism evidence="1 2">
    <name type="scientific">Mucilaginibacter pineti</name>
    <dbReference type="NCBI Taxonomy" id="1391627"/>
    <lineage>
        <taxon>Bacteria</taxon>
        <taxon>Pseudomonadati</taxon>
        <taxon>Bacteroidota</taxon>
        <taxon>Sphingobacteriia</taxon>
        <taxon>Sphingobacteriales</taxon>
        <taxon>Sphingobacteriaceae</taxon>
        <taxon>Mucilaginibacter</taxon>
    </lineage>
</organism>
<evidence type="ECO:0008006" key="3">
    <source>
        <dbReference type="Google" id="ProtNLM"/>
    </source>
</evidence>
<dbReference type="OrthoDB" id="1442826at2"/>
<gene>
    <name evidence="1" type="ORF">SAMN05216464_113103</name>
</gene>
<dbReference type="STRING" id="1391627.SAMN05216464_113103"/>
<sequence length="98" mass="11685">MKPKDPLATFFEAVQRDPRISVTHIGIYAALTEYWRAHKKPNPFQAFSHEIMQLARITASTTYHKCVRDLHRYGYLRYEPSYDRNRGSRVYLVRPEKK</sequence>
<dbReference type="AlphaFoldDB" id="A0A1G7IP26"/>
<accession>A0A1G7IP26</accession>
<keyword evidence="2" id="KW-1185">Reference proteome</keyword>
<proteinExistence type="predicted"/>
<reference evidence="1 2" key="1">
    <citation type="submission" date="2016-10" db="EMBL/GenBank/DDBJ databases">
        <authorList>
            <person name="de Groot N.N."/>
        </authorList>
    </citation>
    <scope>NUCLEOTIDE SEQUENCE [LARGE SCALE GENOMIC DNA]</scope>
    <source>
        <strain evidence="1 2">47C3B</strain>
    </source>
</reference>
<dbReference type="EMBL" id="FNAI01000013">
    <property type="protein sequence ID" value="SDF14365.1"/>
    <property type="molecule type" value="Genomic_DNA"/>
</dbReference>
<evidence type="ECO:0000313" key="2">
    <source>
        <dbReference type="Proteomes" id="UP000199072"/>
    </source>
</evidence>